<dbReference type="AlphaFoldDB" id="A0A2I0HZ38"/>
<protein>
    <submittedName>
        <fullName evidence="1">Uncharacterized protein</fullName>
    </submittedName>
</protein>
<dbReference type="EMBL" id="PGOL01004675">
    <property type="protein sequence ID" value="PKI36780.1"/>
    <property type="molecule type" value="Genomic_DNA"/>
</dbReference>
<organism evidence="1 2">
    <name type="scientific">Punica granatum</name>
    <name type="common">Pomegranate</name>
    <dbReference type="NCBI Taxonomy" id="22663"/>
    <lineage>
        <taxon>Eukaryota</taxon>
        <taxon>Viridiplantae</taxon>
        <taxon>Streptophyta</taxon>
        <taxon>Embryophyta</taxon>
        <taxon>Tracheophyta</taxon>
        <taxon>Spermatophyta</taxon>
        <taxon>Magnoliopsida</taxon>
        <taxon>eudicotyledons</taxon>
        <taxon>Gunneridae</taxon>
        <taxon>Pentapetalae</taxon>
        <taxon>rosids</taxon>
        <taxon>malvids</taxon>
        <taxon>Myrtales</taxon>
        <taxon>Lythraceae</taxon>
        <taxon>Punica</taxon>
    </lineage>
</organism>
<comment type="caution">
    <text evidence="1">The sequence shown here is derived from an EMBL/GenBank/DDBJ whole genome shotgun (WGS) entry which is preliminary data.</text>
</comment>
<dbReference type="Proteomes" id="UP000233551">
    <property type="component" value="Unassembled WGS sequence"/>
</dbReference>
<name>A0A2I0HZ38_PUNGR</name>
<reference evidence="1 2" key="1">
    <citation type="submission" date="2017-11" db="EMBL/GenBank/DDBJ databases">
        <title>De-novo sequencing of pomegranate (Punica granatum L.) genome.</title>
        <authorList>
            <person name="Akparov Z."/>
            <person name="Amiraslanov A."/>
            <person name="Hajiyeva S."/>
            <person name="Abbasov M."/>
            <person name="Kaur K."/>
            <person name="Hamwieh A."/>
            <person name="Solovyev V."/>
            <person name="Salamov A."/>
            <person name="Braich B."/>
            <person name="Kosarev P."/>
            <person name="Mahmoud A."/>
            <person name="Hajiyev E."/>
            <person name="Babayeva S."/>
            <person name="Izzatullayeva V."/>
            <person name="Mammadov A."/>
            <person name="Mammadov A."/>
            <person name="Sharifova S."/>
            <person name="Ojaghi J."/>
            <person name="Eynullazada K."/>
            <person name="Bayramov B."/>
            <person name="Abdulazimova A."/>
            <person name="Shahmuradov I."/>
        </authorList>
    </citation>
    <scope>NUCLEOTIDE SEQUENCE [LARGE SCALE GENOMIC DNA]</scope>
    <source>
        <strain evidence="2">cv. AG2017</strain>
        <tissue evidence="1">Leaf</tissue>
    </source>
</reference>
<sequence length="123" mass="13685">MDSKRGEEALCNPYESKRLSAISPWRKPRGLMAHISPNSSKSRVIYLALGYEERVGEVFESQVTQLNTWKGARVQRMHARVRMGIGLACAGARGVRLEHAGVRLCSGTVHPRARHSPGMMELT</sequence>
<proteinExistence type="predicted"/>
<gene>
    <name evidence="1" type="ORF">CRG98_042826</name>
</gene>
<accession>A0A2I0HZ38</accession>
<evidence type="ECO:0000313" key="2">
    <source>
        <dbReference type="Proteomes" id="UP000233551"/>
    </source>
</evidence>
<keyword evidence="2" id="KW-1185">Reference proteome</keyword>
<evidence type="ECO:0000313" key="1">
    <source>
        <dbReference type="EMBL" id="PKI36780.1"/>
    </source>
</evidence>